<evidence type="ECO:0000256" key="10">
    <source>
        <dbReference type="ARBA" id="ARBA00022840"/>
    </source>
</evidence>
<keyword evidence="5 15" id="KW-1003">Cell membrane</keyword>
<evidence type="ECO:0000259" key="19">
    <source>
        <dbReference type="PROSITE" id="PS51196"/>
    </source>
</evidence>
<dbReference type="InterPro" id="IPR014018">
    <property type="entry name" value="SecA_motor_DEAD"/>
</dbReference>
<evidence type="ECO:0000256" key="6">
    <source>
        <dbReference type="ARBA" id="ARBA00022490"/>
    </source>
</evidence>
<dbReference type="Pfam" id="PF21090">
    <property type="entry name" value="P-loop_SecA"/>
    <property type="match status" value="1"/>
</dbReference>
<dbReference type="SUPFAM" id="SSF52540">
    <property type="entry name" value="P-loop containing nucleoside triphosphate hydrolases"/>
    <property type="match status" value="2"/>
</dbReference>
<comment type="catalytic activity">
    <reaction evidence="15">
        <text>ATP + H2O + cellular proteinSide 1 = ADP + phosphate + cellular proteinSide 2.</text>
        <dbReference type="EC" id="7.4.2.8"/>
    </reaction>
</comment>
<dbReference type="InterPro" id="IPR036266">
    <property type="entry name" value="SecA_Wing/Scaffold_sf"/>
</dbReference>
<dbReference type="InterPro" id="IPR000185">
    <property type="entry name" value="SecA"/>
</dbReference>
<evidence type="ECO:0000313" key="20">
    <source>
        <dbReference type="EMBL" id="QOV88974.1"/>
    </source>
</evidence>
<evidence type="ECO:0000256" key="4">
    <source>
        <dbReference type="ARBA" id="ARBA00022448"/>
    </source>
</evidence>
<keyword evidence="11 15" id="KW-0653">Protein transport</keyword>
<evidence type="ECO:0000256" key="16">
    <source>
        <dbReference type="RuleBase" id="RU003874"/>
    </source>
</evidence>
<dbReference type="SUPFAM" id="SSF81767">
    <property type="entry name" value="Pre-protein crosslinking domain of SecA"/>
    <property type="match status" value="1"/>
</dbReference>
<dbReference type="GO" id="GO:0017038">
    <property type="term" value="P:protein import"/>
    <property type="evidence" value="ECO:0007669"/>
    <property type="project" value="InterPro"/>
</dbReference>
<feature type="region of interest" description="Disordered" evidence="17">
    <location>
        <begin position="1280"/>
        <end position="1300"/>
    </location>
</feature>
<dbReference type="RefSeq" id="WP_206291985.1">
    <property type="nucleotide sequence ID" value="NZ_CP063458.1"/>
</dbReference>
<evidence type="ECO:0000256" key="13">
    <source>
        <dbReference type="ARBA" id="ARBA00023010"/>
    </source>
</evidence>
<dbReference type="GO" id="GO:0031522">
    <property type="term" value="C:cell envelope Sec protein transport complex"/>
    <property type="evidence" value="ECO:0007669"/>
    <property type="project" value="UniProtKB-ARBA"/>
</dbReference>
<proteinExistence type="inferred from homology"/>
<evidence type="ECO:0000256" key="15">
    <source>
        <dbReference type="HAMAP-Rule" id="MF_01382"/>
    </source>
</evidence>
<dbReference type="GO" id="GO:0005886">
    <property type="term" value="C:plasma membrane"/>
    <property type="evidence" value="ECO:0007669"/>
    <property type="project" value="UniProtKB-SubCell"/>
</dbReference>
<dbReference type="CDD" id="cd17928">
    <property type="entry name" value="DEXDc_SecA"/>
    <property type="match status" value="1"/>
</dbReference>
<comment type="similarity">
    <text evidence="3 15 16">Belongs to the SecA family.</text>
</comment>
<keyword evidence="13 15" id="KW-0811">Translocation</keyword>
<feature type="binding site" evidence="15">
    <location>
        <begin position="184"/>
        <end position="188"/>
    </location>
    <ligand>
        <name>ATP</name>
        <dbReference type="ChEBI" id="CHEBI:30616"/>
    </ligand>
</feature>
<dbReference type="SMART" id="SM00958">
    <property type="entry name" value="SecA_PP_bind"/>
    <property type="match status" value="1"/>
</dbReference>
<dbReference type="Pfam" id="PF07516">
    <property type="entry name" value="SecA_SW"/>
    <property type="match status" value="2"/>
</dbReference>
<dbReference type="HAMAP" id="MF_01382">
    <property type="entry name" value="SecA"/>
    <property type="match status" value="1"/>
</dbReference>
<name>A0A7M2WUL7_9BACT</name>
<dbReference type="PROSITE" id="PS51196">
    <property type="entry name" value="SECA_MOTOR_DEAD"/>
    <property type="match status" value="1"/>
</dbReference>
<keyword evidence="21" id="KW-1185">Reference proteome</keyword>
<dbReference type="GO" id="GO:0043952">
    <property type="term" value="P:protein transport by the Sec complex"/>
    <property type="evidence" value="ECO:0007669"/>
    <property type="project" value="TreeGrafter"/>
</dbReference>
<dbReference type="EC" id="7.4.2.8" evidence="15"/>
<dbReference type="Gene3D" id="1.10.3060.10">
    <property type="entry name" value="Helical scaffold and wing domains of SecA"/>
    <property type="match status" value="2"/>
</dbReference>
<keyword evidence="8 15" id="KW-0547">Nucleotide-binding</keyword>
<feature type="region of interest" description="Disordered" evidence="17">
    <location>
        <begin position="354"/>
        <end position="382"/>
    </location>
</feature>
<evidence type="ECO:0000256" key="8">
    <source>
        <dbReference type="ARBA" id="ARBA00022741"/>
    </source>
</evidence>
<organism evidence="20 21">
    <name type="scientific">Humisphaera borealis</name>
    <dbReference type="NCBI Taxonomy" id="2807512"/>
    <lineage>
        <taxon>Bacteria</taxon>
        <taxon>Pseudomonadati</taxon>
        <taxon>Planctomycetota</taxon>
        <taxon>Phycisphaerae</taxon>
        <taxon>Tepidisphaerales</taxon>
        <taxon>Tepidisphaeraceae</taxon>
        <taxon>Humisphaera</taxon>
    </lineage>
</organism>
<feature type="compositionally biased region" description="Basic and acidic residues" evidence="17">
    <location>
        <begin position="354"/>
        <end position="374"/>
    </location>
</feature>
<dbReference type="InterPro" id="IPR036670">
    <property type="entry name" value="SecA_X-link_sf"/>
</dbReference>
<dbReference type="InterPro" id="IPR027417">
    <property type="entry name" value="P-loop_NTPase"/>
</dbReference>
<feature type="domain" description="SecA family profile" evidence="19">
    <location>
        <begin position="6"/>
        <end position="778"/>
    </location>
</feature>
<dbReference type="GO" id="GO:0005829">
    <property type="term" value="C:cytosol"/>
    <property type="evidence" value="ECO:0007669"/>
    <property type="project" value="TreeGrafter"/>
</dbReference>
<dbReference type="PANTHER" id="PTHR30612">
    <property type="entry name" value="SECA INNER MEMBRANE COMPONENT OF SEC PROTEIN SECRETION SYSTEM"/>
    <property type="match status" value="1"/>
</dbReference>
<keyword evidence="10 15" id="KW-0067">ATP-binding</keyword>
<dbReference type="SUPFAM" id="SSF81886">
    <property type="entry name" value="Helical scaffold and wing domains of SecA"/>
    <property type="match status" value="2"/>
</dbReference>
<evidence type="ECO:0000256" key="12">
    <source>
        <dbReference type="ARBA" id="ARBA00022967"/>
    </source>
</evidence>
<feature type="binding site" evidence="15">
    <location>
        <position position="650"/>
    </location>
    <ligand>
        <name>ATP</name>
        <dbReference type="ChEBI" id="CHEBI:30616"/>
    </ligand>
</feature>
<dbReference type="PROSITE" id="PS51192">
    <property type="entry name" value="HELICASE_ATP_BIND_1"/>
    <property type="match status" value="1"/>
</dbReference>
<dbReference type="Pfam" id="PF07517">
    <property type="entry name" value="SecA_DEAD"/>
    <property type="match status" value="2"/>
</dbReference>
<comment type="function">
    <text evidence="15">Part of the Sec protein translocase complex. Interacts with the SecYEG preprotein conducting channel. Has a central role in coupling the hydrolysis of ATP to the transfer of proteins into and across the cell membrane, serving as an ATP-driven molecular motor driving the stepwise translocation of polypeptide chains across the membrane.</text>
</comment>
<comment type="cofactor">
    <cofactor evidence="1">
        <name>Zn(2+)</name>
        <dbReference type="ChEBI" id="CHEBI:29105"/>
    </cofactor>
</comment>
<dbReference type="PANTHER" id="PTHR30612:SF0">
    <property type="entry name" value="CHLOROPLAST PROTEIN-TRANSPORTING ATPASE"/>
    <property type="match status" value="1"/>
</dbReference>
<dbReference type="GO" id="GO:0008564">
    <property type="term" value="F:protein-exporting ATPase activity"/>
    <property type="evidence" value="ECO:0007669"/>
    <property type="project" value="UniProtKB-EC"/>
</dbReference>
<gene>
    <name evidence="15 20" type="primary">secA</name>
    <name evidence="20" type="ORF">IPV69_22540</name>
</gene>
<keyword evidence="12 15" id="KW-1278">Translocase</keyword>
<evidence type="ECO:0000256" key="3">
    <source>
        <dbReference type="ARBA" id="ARBA00007650"/>
    </source>
</evidence>
<sequence>MSTIVSKLLVKMFGSRNDRLLKRYWKMVEAVGAMEEKVRKMTDDQLRERTLELHIGLAGDPVTNTKPTLKSEDVRAEALAILREAMDRNIGMRQVFNPEENEMGIKFDPARLDPEARKHYDEVNRRLVGTGEPWQFTAIPVPLYDAIRKLYPESRPPFRARPFDVQLIGGMVLYEGRIAEMATGEGKTFVGPLACYLRVLEGYHCHVVTVNDYLVKRDSQWIKPAFAALGLSVGYIQSDMDPGGDERRKQYECDVTYGTNSEFGFDYLRDNMKSSKDQQVQGPLDFAIVDEVDSILIDEARTPLIISGAAHDDAPKYVKADAVARRIIEINRPWTAVEKQVDAAKRAIKAADGDLDKAKDKAEKDAATKRREQAEQDLAEAESKKDGLTQYYEIEWDRKSCHLTHEGIAKAQEFAGVGSFYVGDNVEWPHLMEQAMRAHVVYERDKDYVVERNPRSGEVEVIIIDEYTGRKMVGRQWSDGLHQSVEAKEKVKIKEETQTLATITLQNFFKLYRALSGMTGTAQTEAEEFGKIYQLEVVTIPTNRPVIRQDNQDRVYRKEQEKWNAILEEIKLFADAGRPVLVGTTSVEKSEMLSALLTRKYGIEHEVLNAKFHEREAAIVLVAGRTHEDKHGNVVGNVTIATNMAGRGTDIKLAPEVAWDVIETPEGGKGKYVIKQRATGKTQEINVTGEEEEADPLANIFQLKPGAKVVGGLHVIGTERHTARRIDNQLRGRAGRQGDAGSSRFYVSLEDELMKIFAGDWTMRVLGWLGMEEGMHIEDKRITKGIQNAQKKVEERNYLGRKNLLEYDEVMDYQRTTFYGTRQRVLDGRRVDEIIWGMIGEAIEDAVNKYIVQDFIAATIAEWARQNFEVQLDTDDIKGRREIDFLEDYIKNQARTQIGEDLQSTLGEYLGEDEEDRSGWDTSAISSWAMSRFSVALPQSRIKKMDADELRETLREAAIEQLEKRDVDAIQKYLEPLYAETELSSWAKEKFDIDVDPKAMVLEGSRGTQAKDAAEIVELIESKAREAYSRREVEYPIDELLTRVVGENSRIEIPDAAQFVAMWARAKYGFTYTYERLMNAEVAPLREELVGYQEKFLHGGELEKDIDKILARDGGKDPSTEELIKRFGERFGVKLEVEDLYPPVKDTRLDDSNKDKKRVIVEAAEEAPQTLREILLERGRGVLRQELSMLEQYILIQIFDESWKNHLYAMDMLKGGIGLVGFAEKDPRIAYKKEGYRYFNEMMSGIRDKVTDLIFKVRIQGPVKARSAYRETAAVHETSSDYGVSGAPSETEAAAAQPQGEGAVKVKQIVNQIPKVGRNDLCPCGSGKKYKKCHGAEA</sequence>
<dbReference type="InterPro" id="IPR044722">
    <property type="entry name" value="SecA_SF2_C"/>
</dbReference>
<dbReference type="Gene3D" id="3.90.1440.10">
    <property type="entry name" value="SecA, preprotein cross-linking domain"/>
    <property type="match status" value="1"/>
</dbReference>
<dbReference type="GO" id="GO:0006605">
    <property type="term" value="P:protein targeting"/>
    <property type="evidence" value="ECO:0007669"/>
    <property type="project" value="UniProtKB-UniRule"/>
</dbReference>
<dbReference type="Pfam" id="PF02810">
    <property type="entry name" value="SEC-C"/>
    <property type="match status" value="1"/>
</dbReference>
<evidence type="ECO:0000256" key="7">
    <source>
        <dbReference type="ARBA" id="ARBA00022723"/>
    </source>
</evidence>
<protein>
    <recommendedName>
        <fullName evidence="15 16">Protein translocase subunit SecA</fullName>
        <ecNumber evidence="15">7.4.2.8</ecNumber>
    </recommendedName>
</protein>
<evidence type="ECO:0000256" key="17">
    <source>
        <dbReference type="SAM" id="MobiDB-lite"/>
    </source>
</evidence>
<dbReference type="GO" id="GO:0005524">
    <property type="term" value="F:ATP binding"/>
    <property type="evidence" value="ECO:0007669"/>
    <property type="project" value="UniProtKB-UniRule"/>
</dbReference>
<dbReference type="InterPro" id="IPR020937">
    <property type="entry name" value="SecA_CS"/>
</dbReference>
<dbReference type="InterPro" id="IPR011115">
    <property type="entry name" value="SecA_DEAD"/>
</dbReference>
<dbReference type="KEGG" id="hbs:IPV69_22540"/>
<dbReference type="InterPro" id="IPR011130">
    <property type="entry name" value="SecA_preprotein_X-link_dom"/>
</dbReference>
<accession>A0A7M2WUL7</accession>
<reference evidence="20 21" key="1">
    <citation type="submission" date="2020-10" db="EMBL/GenBank/DDBJ databases">
        <title>Wide distribution of Phycisphaera-like planctomycetes from WD2101 soil group in peatlands and genome analysis of the first cultivated representative.</title>
        <authorList>
            <person name="Dedysh S.N."/>
            <person name="Beletsky A.V."/>
            <person name="Ivanova A."/>
            <person name="Kulichevskaya I.S."/>
            <person name="Suzina N.E."/>
            <person name="Philippov D.A."/>
            <person name="Rakitin A.L."/>
            <person name="Mardanov A.V."/>
            <person name="Ravin N.V."/>
        </authorList>
    </citation>
    <scope>NUCLEOTIDE SEQUENCE [LARGE SCALE GENOMIC DNA]</scope>
    <source>
        <strain evidence="20 21">M1803</strain>
    </source>
</reference>
<dbReference type="FunFam" id="3.40.50.300:FF:000113">
    <property type="entry name" value="Preprotein translocase subunit SecA"/>
    <property type="match status" value="1"/>
</dbReference>
<dbReference type="NCBIfam" id="NF009538">
    <property type="entry name" value="PRK12904.1"/>
    <property type="match status" value="1"/>
</dbReference>
<feature type="domain" description="Helicase ATP-binding" evidence="18">
    <location>
        <begin position="168"/>
        <end position="328"/>
    </location>
</feature>
<dbReference type="CDD" id="cd18803">
    <property type="entry name" value="SF2_C_secA"/>
    <property type="match status" value="1"/>
</dbReference>
<keyword evidence="14 15" id="KW-0472">Membrane</keyword>
<keyword evidence="7" id="KW-0479">Metal-binding</keyword>
<evidence type="ECO:0000313" key="21">
    <source>
        <dbReference type="Proteomes" id="UP000593765"/>
    </source>
</evidence>
<dbReference type="GO" id="GO:0046872">
    <property type="term" value="F:metal ion binding"/>
    <property type="evidence" value="ECO:0007669"/>
    <property type="project" value="UniProtKB-KW"/>
</dbReference>
<evidence type="ECO:0000256" key="11">
    <source>
        <dbReference type="ARBA" id="ARBA00022927"/>
    </source>
</evidence>
<dbReference type="Pfam" id="PF01043">
    <property type="entry name" value="SecA_PP_bind"/>
    <property type="match status" value="1"/>
</dbReference>
<evidence type="ECO:0000256" key="1">
    <source>
        <dbReference type="ARBA" id="ARBA00001947"/>
    </source>
</evidence>
<evidence type="ECO:0000256" key="2">
    <source>
        <dbReference type="ARBA" id="ARBA00004170"/>
    </source>
</evidence>
<dbReference type="NCBIfam" id="TIGR00963">
    <property type="entry name" value="secA"/>
    <property type="match status" value="1"/>
</dbReference>
<evidence type="ECO:0000256" key="14">
    <source>
        <dbReference type="ARBA" id="ARBA00023136"/>
    </source>
</evidence>
<comment type="subunit">
    <text evidence="15">Monomer and homodimer. Part of the essential Sec protein translocation apparatus which comprises SecA, SecYEG and auxiliary proteins SecDF. Other proteins may also be involved.</text>
</comment>
<evidence type="ECO:0000256" key="5">
    <source>
        <dbReference type="ARBA" id="ARBA00022475"/>
    </source>
</evidence>
<keyword evidence="6 15" id="KW-0963">Cytoplasm</keyword>
<dbReference type="InterPro" id="IPR011116">
    <property type="entry name" value="SecA_Wing/Scaffold"/>
</dbReference>
<dbReference type="Proteomes" id="UP000593765">
    <property type="component" value="Chromosome"/>
</dbReference>
<dbReference type="InterPro" id="IPR014001">
    <property type="entry name" value="Helicase_ATP-bd"/>
</dbReference>
<dbReference type="Gene3D" id="3.40.50.300">
    <property type="entry name" value="P-loop containing nucleotide triphosphate hydrolases"/>
    <property type="match status" value="2"/>
</dbReference>
<dbReference type="InterPro" id="IPR004027">
    <property type="entry name" value="SEC_C_motif"/>
</dbReference>
<dbReference type="EMBL" id="CP063458">
    <property type="protein sequence ID" value="QOV88974.1"/>
    <property type="molecule type" value="Genomic_DNA"/>
</dbReference>
<evidence type="ECO:0000256" key="9">
    <source>
        <dbReference type="ARBA" id="ARBA00022833"/>
    </source>
</evidence>
<evidence type="ECO:0000259" key="18">
    <source>
        <dbReference type="PROSITE" id="PS51192"/>
    </source>
</evidence>
<keyword evidence="9" id="KW-0862">Zinc</keyword>
<feature type="binding site" evidence="15">
    <location>
        <position position="166"/>
    </location>
    <ligand>
        <name>ATP</name>
        <dbReference type="ChEBI" id="CHEBI:30616"/>
    </ligand>
</feature>
<keyword evidence="4 15" id="KW-0813">Transport</keyword>
<dbReference type="PRINTS" id="PR00906">
    <property type="entry name" value="SECA"/>
</dbReference>
<comment type="subcellular location">
    <subcellularLocation>
        <location evidence="15">Cell membrane</location>
        <topology evidence="15">Peripheral membrane protein</topology>
        <orientation evidence="15">Cytoplasmic side</orientation>
    </subcellularLocation>
    <subcellularLocation>
        <location evidence="15">Cytoplasm</location>
    </subcellularLocation>
    <subcellularLocation>
        <location evidence="2">Membrane</location>
        <topology evidence="2">Peripheral membrane protein</topology>
    </subcellularLocation>
    <text evidence="15">Distribution is 50-50.</text>
</comment>
<dbReference type="PROSITE" id="PS01312">
    <property type="entry name" value="SECA"/>
    <property type="match status" value="1"/>
</dbReference>
<dbReference type="GO" id="GO:0065002">
    <property type="term" value="P:intracellular protein transmembrane transport"/>
    <property type="evidence" value="ECO:0007669"/>
    <property type="project" value="UniProtKB-UniRule"/>
</dbReference>
<dbReference type="SMART" id="SM00957">
    <property type="entry name" value="SecA_DEAD"/>
    <property type="match status" value="1"/>
</dbReference>